<dbReference type="InterPro" id="IPR037185">
    <property type="entry name" value="EmrE-like"/>
</dbReference>
<protein>
    <recommendedName>
        <fullName evidence="3">EamA domain-containing protein</fullName>
    </recommendedName>
</protein>
<feature type="transmembrane region" description="Helical" evidence="2">
    <location>
        <begin position="95"/>
        <end position="112"/>
    </location>
</feature>
<feature type="transmembrane region" description="Helical" evidence="2">
    <location>
        <begin position="261"/>
        <end position="278"/>
    </location>
</feature>
<dbReference type="GO" id="GO:0016020">
    <property type="term" value="C:membrane"/>
    <property type="evidence" value="ECO:0007669"/>
    <property type="project" value="InterPro"/>
</dbReference>
<evidence type="ECO:0000313" key="5">
    <source>
        <dbReference type="Proteomes" id="UP000323671"/>
    </source>
</evidence>
<proteinExistence type="predicted"/>
<evidence type="ECO:0000256" key="1">
    <source>
        <dbReference type="SAM" id="MobiDB-lite"/>
    </source>
</evidence>
<keyword evidence="2" id="KW-0812">Transmembrane</keyword>
<organism evidence="4 5">
    <name type="scientific">Oryzomicrobium terrae</name>
    <dbReference type="NCBI Taxonomy" id="1735038"/>
    <lineage>
        <taxon>Bacteria</taxon>
        <taxon>Pseudomonadati</taxon>
        <taxon>Pseudomonadota</taxon>
        <taxon>Betaproteobacteria</taxon>
        <taxon>Rhodocyclales</taxon>
        <taxon>Rhodocyclaceae</taxon>
        <taxon>Oryzomicrobium</taxon>
    </lineage>
</organism>
<keyword evidence="2" id="KW-0472">Membrane</keyword>
<feature type="transmembrane region" description="Helical" evidence="2">
    <location>
        <begin position="118"/>
        <end position="136"/>
    </location>
</feature>
<name>A0A5C1E999_9RHOO</name>
<gene>
    <name evidence="4" type="ORF">OTERR_17790</name>
</gene>
<keyword evidence="5" id="KW-1185">Reference proteome</keyword>
<dbReference type="SUPFAM" id="SSF103481">
    <property type="entry name" value="Multidrug resistance efflux transporter EmrE"/>
    <property type="match status" value="2"/>
</dbReference>
<feature type="transmembrane region" description="Helical" evidence="2">
    <location>
        <begin position="198"/>
        <end position="219"/>
    </location>
</feature>
<feature type="domain" description="EamA" evidence="3">
    <location>
        <begin position="169"/>
        <end position="295"/>
    </location>
</feature>
<evidence type="ECO:0000259" key="3">
    <source>
        <dbReference type="Pfam" id="PF00892"/>
    </source>
</evidence>
<dbReference type="EMBL" id="CP022579">
    <property type="protein sequence ID" value="QEL65255.1"/>
    <property type="molecule type" value="Genomic_DNA"/>
</dbReference>
<evidence type="ECO:0000256" key="2">
    <source>
        <dbReference type="SAM" id="Phobius"/>
    </source>
</evidence>
<feature type="region of interest" description="Disordered" evidence="1">
    <location>
        <begin position="1"/>
        <end position="21"/>
    </location>
</feature>
<reference evidence="4 5" key="1">
    <citation type="submission" date="2017-07" db="EMBL/GenBank/DDBJ databases">
        <title>Complete genome sequence of Oryzomicrobium terrae TPP412.</title>
        <authorList>
            <person name="Chiu L.-W."/>
            <person name="Lo K.-J."/>
            <person name="Tsai Y.-M."/>
            <person name="Lin S.-S."/>
            <person name="Kuo C.-H."/>
            <person name="Liu C.-T."/>
        </authorList>
    </citation>
    <scope>NUCLEOTIDE SEQUENCE [LARGE SCALE GENOMIC DNA]</scope>
    <source>
        <strain evidence="4 5">TPP412</strain>
    </source>
</reference>
<feature type="transmembrane region" description="Helical" evidence="2">
    <location>
        <begin position="28"/>
        <end position="45"/>
    </location>
</feature>
<feature type="transmembrane region" description="Helical" evidence="2">
    <location>
        <begin position="57"/>
        <end position="75"/>
    </location>
</feature>
<feature type="transmembrane region" description="Helical" evidence="2">
    <location>
        <begin position="143"/>
        <end position="159"/>
    </location>
</feature>
<dbReference type="PANTHER" id="PTHR22911:SF103">
    <property type="entry name" value="BLR2811 PROTEIN"/>
    <property type="match status" value="1"/>
</dbReference>
<dbReference type="AlphaFoldDB" id="A0A5C1E999"/>
<evidence type="ECO:0000313" key="4">
    <source>
        <dbReference type="EMBL" id="QEL65255.1"/>
    </source>
</evidence>
<feature type="transmembrane region" description="Helical" evidence="2">
    <location>
        <begin position="284"/>
        <end position="302"/>
    </location>
</feature>
<dbReference type="KEGG" id="otr:OTERR_17790"/>
<sequence length="309" mass="33064">MTPGIPPPQINHKKHNDSMPPTSTPLRGIALMVCATLCFALLDVTSKSLAKTFEVPLLVWIRYVVHCLFMVAVLGPRMGRNLLATRRPTRQIVRAVLLVCVTGFAMAAFRVMPLAETTAIIFVTPLLVALLAGPWLKEKVTPLRWAIIAVGFAGVLLIARPGDAINAEGIGWALACAGCYAVYQILTRQLSPTENTLTMLFYTALAGTVTMTLALPLFWGGPTPTLGQAGLMVTMGLWGGTGHLLLISAFRHAPATTLSPFLYVQLLWATTLGAIVFGHLPDSLAFTGMAIIAASGVALGLVERKRPRA</sequence>
<dbReference type="PANTHER" id="PTHR22911">
    <property type="entry name" value="ACYL-MALONYL CONDENSING ENZYME-RELATED"/>
    <property type="match status" value="1"/>
</dbReference>
<keyword evidence="2" id="KW-1133">Transmembrane helix</keyword>
<accession>A0A5C1E999</accession>
<feature type="transmembrane region" description="Helical" evidence="2">
    <location>
        <begin position="165"/>
        <end position="186"/>
    </location>
</feature>
<dbReference type="InterPro" id="IPR000620">
    <property type="entry name" value="EamA_dom"/>
</dbReference>
<feature type="domain" description="EamA" evidence="3">
    <location>
        <begin position="27"/>
        <end position="159"/>
    </location>
</feature>
<dbReference type="Proteomes" id="UP000323671">
    <property type="component" value="Chromosome"/>
</dbReference>
<dbReference type="Pfam" id="PF00892">
    <property type="entry name" value="EamA"/>
    <property type="match status" value="2"/>
</dbReference>
<feature type="transmembrane region" description="Helical" evidence="2">
    <location>
        <begin position="231"/>
        <end position="249"/>
    </location>
</feature>